<feature type="domain" description="HAMP" evidence="12">
    <location>
        <begin position="75"/>
        <end position="130"/>
    </location>
</feature>
<evidence type="ECO:0000256" key="5">
    <source>
        <dbReference type="ARBA" id="ARBA00022553"/>
    </source>
</evidence>
<evidence type="ECO:0000256" key="4">
    <source>
        <dbReference type="ARBA" id="ARBA00022475"/>
    </source>
</evidence>
<sequence length="353" mass="38667">MPPFATLRPGRLFWKLFIAFLLASGTSFLIGAGLFAFVRPVSAERVVFDALPFNRSMPLLIGTVVSLVFSAAVAWYLARPITHLSRGFSAIAAGELATRVNPLVGTRRDEIADLTRDFDGMAAQLQQLLATQERLFHDVSHELRSPLTRLQLAIGLLRQSPDKLPDMVLRIEREAERLNLLIEEVLTLARLKSGTAEFEVGPVDLIDLLTAIVDDARFEGRARQCEIHYLPSAAFVTIGNGDLLYRAFENIIRNAVKFSPMRGRVTVTAEADAERAVVRISDQGRGVPAAMLADIFEPFKRVDPDGVEMTGFGLGLAIAKHAVERHGGSIRAVSADGRGLVMEVMVPRRGPSS</sequence>
<keyword evidence="10" id="KW-0812">Transmembrane</keyword>
<organism evidence="13 14">
    <name type="scientific">Sphingomonas hylomeconis</name>
    <dbReference type="NCBI Taxonomy" id="1395958"/>
    <lineage>
        <taxon>Bacteria</taxon>
        <taxon>Pseudomonadati</taxon>
        <taxon>Pseudomonadota</taxon>
        <taxon>Alphaproteobacteria</taxon>
        <taxon>Sphingomonadales</taxon>
        <taxon>Sphingomonadaceae</taxon>
        <taxon>Sphingomonas</taxon>
    </lineage>
</organism>
<dbReference type="PANTHER" id="PTHR44936">
    <property type="entry name" value="SENSOR PROTEIN CREC"/>
    <property type="match status" value="1"/>
</dbReference>
<keyword evidence="9 13" id="KW-0067">ATP-binding</keyword>
<keyword evidence="5" id="KW-0597">Phosphoprotein</keyword>
<keyword evidence="7" id="KW-0547">Nucleotide-binding</keyword>
<keyword evidence="8" id="KW-0418">Kinase</keyword>
<dbReference type="CDD" id="cd00082">
    <property type="entry name" value="HisKA"/>
    <property type="match status" value="1"/>
</dbReference>
<evidence type="ECO:0000256" key="8">
    <source>
        <dbReference type="ARBA" id="ARBA00022777"/>
    </source>
</evidence>
<keyword evidence="10" id="KW-0472">Membrane</keyword>
<evidence type="ECO:0000256" key="7">
    <source>
        <dbReference type="ARBA" id="ARBA00022741"/>
    </source>
</evidence>
<keyword evidence="6" id="KW-0808">Transferase</keyword>
<dbReference type="InterPro" id="IPR005467">
    <property type="entry name" value="His_kinase_dom"/>
</dbReference>
<dbReference type="InterPro" id="IPR050980">
    <property type="entry name" value="2C_sensor_his_kinase"/>
</dbReference>
<dbReference type="SUPFAM" id="SSF47384">
    <property type="entry name" value="Homodimeric domain of signal transducing histidine kinase"/>
    <property type="match status" value="1"/>
</dbReference>
<dbReference type="PROSITE" id="PS50885">
    <property type="entry name" value="HAMP"/>
    <property type="match status" value="1"/>
</dbReference>
<evidence type="ECO:0000259" key="11">
    <source>
        <dbReference type="PROSITE" id="PS50109"/>
    </source>
</evidence>
<dbReference type="SUPFAM" id="SSF55874">
    <property type="entry name" value="ATPase domain of HSP90 chaperone/DNA topoisomerase II/histidine kinase"/>
    <property type="match status" value="1"/>
</dbReference>
<dbReference type="EC" id="2.7.13.3" evidence="3"/>
<dbReference type="SMART" id="SM00387">
    <property type="entry name" value="HATPase_c"/>
    <property type="match status" value="1"/>
</dbReference>
<dbReference type="CDD" id="cd00075">
    <property type="entry name" value="HATPase"/>
    <property type="match status" value="1"/>
</dbReference>
<evidence type="ECO:0000256" key="3">
    <source>
        <dbReference type="ARBA" id="ARBA00012438"/>
    </source>
</evidence>
<dbReference type="PROSITE" id="PS50109">
    <property type="entry name" value="HIS_KIN"/>
    <property type="match status" value="1"/>
</dbReference>
<dbReference type="InterPro" id="IPR036890">
    <property type="entry name" value="HATPase_C_sf"/>
</dbReference>
<dbReference type="EMBL" id="JBHRXP010000011">
    <property type="protein sequence ID" value="MFC3582167.1"/>
    <property type="molecule type" value="Genomic_DNA"/>
</dbReference>
<feature type="transmembrane region" description="Helical" evidence="10">
    <location>
        <begin position="57"/>
        <end position="78"/>
    </location>
</feature>
<dbReference type="InterPro" id="IPR036097">
    <property type="entry name" value="HisK_dim/P_sf"/>
</dbReference>
<name>A0ABV7SZ52_9SPHN</name>
<evidence type="ECO:0000256" key="9">
    <source>
        <dbReference type="ARBA" id="ARBA00022840"/>
    </source>
</evidence>
<dbReference type="InterPro" id="IPR003661">
    <property type="entry name" value="HisK_dim/P_dom"/>
</dbReference>
<dbReference type="GO" id="GO:0005524">
    <property type="term" value="F:ATP binding"/>
    <property type="evidence" value="ECO:0007669"/>
    <property type="project" value="UniProtKB-KW"/>
</dbReference>
<feature type="domain" description="Histidine kinase" evidence="11">
    <location>
        <begin position="138"/>
        <end position="350"/>
    </location>
</feature>
<comment type="subcellular location">
    <subcellularLocation>
        <location evidence="2">Cell membrane</location>
        <topology evidence="2">Multi-pass membrane protein</topology>
    </subcellularLocation>
</comment>
<dbReference type="Proteomes" id="UP001595713">
    <property type="component" value="Unassembled WGS sequence"/>
</dbReference>
<dbReference type="Pfam" id="PF02518">
    <property type="entry name" value="HATPase_c"/>
    <property type="match status" value="1"/>
</dbReference>
<dbReference type="Pfam" id="PF00672">
    <property type="entry name" value="HAMP"/>
    <property type="match status" value="1"/>
</dbReference>
<dbReference type="SMART" id="SM00304">
    <property type="entry name" value="HAMP"/>
    <property type="match status" value="1"/>
</dbReference>
<evidence type="ECO:0000256" key="10">
    <source>
        <dbReference type="SAM" id="Phobius"/>
    </source>
</evidence>
<comment type="catalytic activity">
    <reaction evidence="1">
        <text>ATP + protein L-histidine = ADP + protein N-phospho-L-histidine.</text>
        <dbReference type="EC" id="2.7.13.3"/>
    </reaction>
</comment>
<dbReference type="PRINTS" id="PR00344">
    <property type="entry name" value="BCTRLSENSOR"/>
</dbReference>
<dbReference type="SMART" id="SM00388">
    <property type="entry name" value="HisKA"/>
    <property type="match status" value="1"/>
</dbReference>
<evidence type="ECO:0000256" key="6">
    <source>
        <dbReference type="ARBA" id="ARBA00022679"/>
    </source>
</evidence>
<evidence type="ECO:0000313" key="13">
    <source>
        <dbReference type="EMBL" id="MFC3582167.1"/>
    </source>
</evidence>
<dbReference type="Gene3D" id="6.10.340.10">
    <property type="match status" value="1"/>
</dbReference>
<accession>A0ABV7SZ52</accession>
<dbReference type="InterPro" id="IPR003660">
    <property type="entry name" value="HAMP_dom"/>
</dbReference>
<dbReference type="InterPro" id="IPR004358">
    <property type="entry name" value="Sig_transdc_His_kin-like_C"/>
</dbReference>
<comment type="caution">
    <text evidence="13">The sequence shown here is derived from an EMBL/GenBank/DDBJ whole genome shotgun (WGS) entry which is preliminary data.</text>
</comment>
<evidence type="ECO:0000256" key="2">
    <source>
        <dbReference type="ARBA" id="ARBA00004651"/>
    </source>
</evidence>
<dbReference type="PANTHER" id="PTHR44936:SF10">
    <property type="entry name" value="SENSOR PROTEIN RSTB"/>
    <property type="match status" value="1"/>
</dbReference>
<proteinExistence type="predicted"/>
<dbReference type="Pfam" id="PF00512">
    <property type="entry name" value="HisKA"/>
    <property type="match status" value="1"/>
</dbReference>
<evidence type="ECO:0000313" key="14">
    <source>
        <dbReference type="Proteomes" id="UP001595713"/>
    </source>
</evidence>
<protein>
    <recommendedName>
        <fullName evidence="3">histidine kinase</fullName>
        <ecNumber evidence="3">2.7.13.3</ecNumber>
    </recommendedName>
</protein>
<dbReference type="Gene3D" id="1.10.287.130">
    <property type="match status" value="1"/>
</dbReference>
<keyword evidence="4" id="KW-1003">Cell membrane</keyword>
<evidence type="ECO:0000256" key="1">
    <source>
        <dbReference type="ARBA" id="ARBA00000085"/>
    </source>
</evidence>
<dbReference type="Gene3D" id="3.30.565.10">
    <property type="entry name" value="Histidine kinase-like ATPase, C-terminal domain"/>
    <property type="match status" value="1"/>
</dbReference>
<reference evidence="14" key="1">
    <citation type="journal article" date="2019" name="Int. J. Syst. Evol. Microbiol.">
        <title>The Global Catalogue of Microorganisms (GCM) 10K type strain sequencing project: providing services to taxonomists for standard genome sequencing and annotation.</title>
        <authorList>
            <consortium name="The Broad Institute Genomics Platform"/>
            <consortium name="The Broad Institute Genome Sequencing Center for Infectious Disease"/>
            <person name="Wu L."/>
            <person name="Ma J."/>
        </authorList>
    </citation>
    <scope>NUCLEOTIDE SEQUENCE [LARGE SCALE GENOMIC DNA]</scope>
    <source>
        <strain evidence="14">KCTC 42739</strain>
    </source>
</reference>
<evidence type="ECO:0000259" key="12">
    <source>
        <dbReference type="PROSITE" id="PS50885"/>
    </source>
</evidence>
<dbReference type="InterPro" id="IPR003594">
    <property type="entry name" value="HATPase_dom"/>
</dbReference>
<dbReference type="SUPFAM" id="SSF158472">
    <property type="entry name" value="HAMP domain-like"/>
    <property type="match status" value="1"/>
</dbReference>
<gene>
    <name evidence="13" type="ORF">ACFONA_18505</name>
</gene>
<keyword evidence="10" id="KW-1133">Transmembrane helix</keyword>
<dbReference type="CDD" id="cd06225">
    <property type="entry name" value="HAMP"/>
    <property type="match status" value="1"/>
</dbReference>
<feature type="transmembrane region" description="Helical" evidence="10">
    <location>
        <begin position="12"/>
        <end position="37"/>
    </location>
</feature>
<keyword evidence="14" id="KW-1185">Reference proteome</keyword>